<keyword evidence="2" id="KW-1133">Transmembrane helix</keyword>
<name>A0A1C4VWL0_9ACTN</name>
<protein>
    <recommendedName>
        <fullName evidence="3">DUF4328 domain-containing protein</fullName>
    </recommendedName>
</protein>
<keyword evidence="2" id="KW-0472">Membrane</keyword>
<organism evidence="4 5">
    <name type="scientific">Micromonospora haikouensis</name>
    <dbReference type="NCBI Taxonomy" id="686309"/>
    <lineage>
        <taxon>Bacteria</taxon>
        <taxon>Bacillati</taxon>
        <taxon>Actinomycetota</taxon>
        <taxon>Actinomycetes</taxon>
        <taxon>Micromonosporales</taxon>
        <taxon>Micromonosporaceae</taxon>
        <taxon>Micromonospora</taxon>
    </lineage>
</organism>
<dbReference type="Pfam" id="PF14219">
    <property type="entry name" value="DUF4328"/>
    <property type="match status" value="1"/>
</dbReference>
<dbReference type="Proteomes" id="UP000199375">
    <property type="component" value="Unassembled WGS sequence"/>
</dbReference>
<feature type="transmembrane region" description="Helical" evidence="2">
    <location>
        <begin position="219"/>
        <end position="238"/>
    </location>
</feature>
<evidence type="ECO:0000256" key="1">
    <source>
        <dbReference type="SAM" id="MobiDB-lite"/>
    </source>
</evidence>
<evidence type="ECO:0000313" key="5">
    <source>
        <dbReference type="Proteomes" id="UP000199375"/>
    </source>
</evidence>
<accession>A0A1C4VWL0</accession>
<sequence length="284" mass="30244">MQCHTCGDATSPEDPDCQRCGTPFGQPSVLPNVPTYPVRGLGTAAAVAVGAATVLYLPGALFPLVGERMARVAGEREDRDLVMVAALAEVLLGLPYGLAGVVASVLVIIWTWRARTNLDAFPGALPSLGAGWAIAGWLVPFANLVVPARMVANVARDSLPRRTTPALVGIWWAAWLTFTVGDILVARDDSRRYERLTEWPRNDVEFGSYVRYYQDTLDTRLLLCAVCLVAGVSFIVLLRRISAAQQDRIARAAQAWPGHPGWSPGGASATSPQLPQGAGGTIGA</sequence>
<dbReference type="EMBL" id="FMCW01000011">
    <property type="protein sequence ID" value="SCE88357.1"/>
    <property type="molecule type" value="Genomic_DNA"/>
</dbReference>
<feature type="transmembrane region" description="Helical" evidence="2">
    <location>
        <begin position="166"/>
        <end position="186"/>
    </location>
</feature>
<dbReference type="AlphaFoldDB" id="A0A1C4VWL0"/>
<proteinExistence type="predicted"/>
<evidence type="ECO:0000256" key="2">
    <source>
        <dbReference type="SAM" id="Phobius"/>
    </source>
</evidence>
<feature type="domain" description="DUF4328" evidence="3">
    <location>
        <begin position="78"/>
        <end position="187"/>
    </location>
</feature>
<feature type="transmembrane region" description="Helical" evidence="2">
    <location>
        <begin position="86"/>
        <end position="112"/>
    </location>
</feature>
<feature type="transmembrane region" description="Helical" evidence="2">
    <location>
        <begin position="41"/>
        <end position="65"/>
    </location>
</feature>
<feature type="region of interest" description="Disordered" evidence="1">
    <location>
        <begin position="261"/>
        <end position="284"/>
    </location>
</feature>
<evidence type="ECO:0000313" key="4">
    <source>
        <dbReference type="EMBL" id="SCE88357.1"/>
    </source>
</evidence>
<gene>
    <name evidence="4" type="ORF">GA0070558_111182</name>
</gene>
<evidence type="ECO:0000259" key="3">
    <source>
        <dbReference type="Pfam" id="PF14219"/>
    </source>
</evidence>
<feature type="transmembrane region" description="Helical" evidence="2">
    <location>
        <begin position="124"/>
        <end position="146"/>
    </location>
</feature>
<dbReference type="InterPro" id="IPR025565">
    <property type="entry name" value="DUF4328"/>
</dbReference>
<keyword evidence="2" id="KW-0812">Transmembrane</keyword>
<reference evidence="4 5" key="1">
    <citation type="submission" date="2016-06" db="EMBL/GenBank/DDBJ databases">
        <authorList>
            <person name="Kjaerup R.B."/>
            <person name="Dalgaard T.S."/>
            <person name="Juul-Madsen H.R."/>
        </authorList>
    </citation>
    <scope>NUCLEOTIDE SEQUENCE [LARGE SCALE GENOMIC DNA]</scope>
    <source>
        <strain evidence="4 5">DSM 45626</strain>
    </source>
</reference>